<dbReference type="Gene3D" id="3.40.50.300">
    <property type="entry name" value="P-loop containing nucleotide triphosphate hydrolases"/>
    <property type="match status" value="2"/>
</dbReference>
<evidence type="ECO:0000259" key="6">
    <source>
        <dbReference type="PROSITE" id="PS51194"/>
    </source>
</evidence>
<evidence type="ECO:0000256" key="4">
    <source>
        <dbReference type="ARBA" id="ARBA00022840"/>
    </source>
</evidence>
<name>A0AAN0K6E1_9ACTN</name>
<keyword evidence="4" id="KW-0067">ATP-binding</keyword>
<reference evidence="7" key="1">
    <citation type="journal article" date="2024" name="Int. J. Syst. Evol. Microbiol.">
        <title>Brooklawnia propionicigenes sp. nov., a facultatively anaerobic, propionate-producing bacterium isolated from a methanogenic reactor treating waste from cattle farms.</title>
        <authorList>
            <person name="Akita Y."/>
            <person name="Ueki A."/>
            <person name="Tonouchi A."/>
            <person name="Sugawara Y."/>
            <person name="Honma S."/>
            <person name="Kaku N."/>
            <person name="Ueki K."/>
        </authorList>
    </citation>
    <scope>NUCLEOTIDE SEQUENCE</scope>
    <source>
        <strain evidence="7">SH051</strain>
    </source>
</reference>
<evidence type="ECO:0000256" key="1">
    <source>
        <dbReference type="ARBA" id="ARBA00022741"/>
    </source>
</evidence>
<evidence type="ECO:0000256" key="2">
    <source>
        <dbReference type="ARBA" id="ARBA00022801"/>
    </source>
</evidence>
<evidence type="ECO:0000313" key="7">
    <source>
        <dbReference type="EMBL" id="BEH01750.1"/>
    </source>
</evidence>
<organism evidence="7 8">
    <name type="scientific">Brooklawnia propionicigenes</name>
    <dbReference type="NCBI Taxonomy" id="3041175"/>
    <lineage>
        <taxon>Bacteria</taxon>
        <taxon>Bacillati</taxon>
        <taxon>Actinomycetota</taxon>
        <taxon>Actinomycetes</taxon>
        <taxon>Propionibacteriales</taxon>
        <taxon>Propionibacteriaceae</taxon>
        <taxon>Brooklawnia</taxon>
    </lineage>
</organism>
<dbReference type="Proteomes" id="UP001431656">
    <property type="component" value="Chromosome"/>
</dbReference>
<gene>
    <name evidence="7" type="ORF">brsh051_10310</name>
</gene>
<dbReference type="GO" id="GO:0005524">
    <property type="term" value="F:ATP binding"/>
    <property type="evidence" value="ECO:0007669"/>
    <property type="project" value="UniProtKB-KW"/>
</dbReference>
<dbReference type="GO" id="GO:0003676">
    <property type="term" value="F:nucleic acid binding"/>
    <property type="evidence" value="ECO:0007669"/>
    <property type="project" value="InterPro"/>
</dbReference>
<dbReference type="Pfam" id="PF00271">
    <property type="entry name" value="Helicase_C"/>
    <property type="match status" value="1"/>
</dbReference>
<dbReference type="EMBL" id="AP028056">
    <property type="protein sequence ID" value="BEH01750.1"/>
    <property type="molecule type" value="Genomic_DNA"/>
</dbReference>
<dbReference type="PROSITE" id="PS51194">
    <property type="entry name" value="HELICASE_CTER"/>
    <property type="match status" value="1"/>
</dbReference>
<keyword evidence="3" id="KW-0347">Helicase</keyword>
<dbReference type="SUPFAM" id="SSF52540">
    <property type="entry name" value="P-loop containing nucleoside triphosphate hydrolases"/>
    <property type="match status" value="1"/>
</dbReference>
<dbReference type="PANTHER" id="PTHR47961">
    <property type="entry name" value="DNA POLYMERASE THETA, PUTATIVE (AFU_ORTHOLOGUE AFUA_1G05260)-RELATED"/>
    <property type="match status" value="1"/>
</dbReference>
<dbReference type="GO" id="GO:0004386">
    <property type="term" value="F:helicase activity"/>
    <property type="evidence" value="ECO:0007669"/>
    <property type="project" value="UniProtKB-KW"/>
</dbReference>
<evidence type="ECO:0000259" key="5">
    <source>
        <dbReference type="PROSITE" id="PS51192"/>
    </source>
</evidence>
<dbReference type="InterPro" id="IPR011545">
    <property type="entry name" value="DEAD/DEAH_box_helicase_dom"/>
</dbReference>
<evidence type="ECO:0008006" key="9">
    <source>
        <dbReference type="Google" id="ProtNLM"/>
    </source>
</evidence>
<dbReference type="GO" id="GO:0016787">
    <property type="term" value="F:hydrolase activity"/>
    <property type="evidence" value="ECO:0007669"/>
    <property type="project" value="UniProtKB-KW"/>
</dbReference>
<proteinExistence type="predicted"/>
<feature type="domain" description="Helicase C-terminal" evidence="6">
    <location>
        <begin position="473"/>
        <end position="677"/>
    </location>
</feature>
<dbReference type="PROSITE" id="PS51192">
    <property type="entry name" value="HELICASE_ATP_BIND_1"/>
    <property type="match status" value="1"/>
</dbReference>
<dbReference type="InterPro" id="IPR050474">
    <property type="entry name" value="Hel308_SKI2-like"/>
</dbReference>
<dbReference type="InterPro" id="IPR014001">
    <property type="entry name" value="Helicase_ATP-bd"/>
</dbReference>
<dbReference type="PANTHER" id="PTHR47961:SF6">
    <property type="entry name" value="DNA-DIRECTED DNA POLYMERASE"/>
    <property type="match status" value="1"/>
</dbReference>
<evidence type="ECO:0000313" key="8">
    <source>
        <dbReference type="Proteomes" id="UP001431656"/>
    </source>
</evidence>
<dbReference type="SMART" id="SM00490">
    <property type="entry name" value="HELICc"/>
    <property type="match status" value="1"/>
</dbReference>
<dbReference type="Pfam" id="PF00270">
    <property type="entry name" value="DEAD"/>
    <property type="match status" value="1"/>
</dbReference>
<dbReference type="AlphaFoldDB" id="A0AAN0K6E1"/>
<keyword evidence="8" id="KW-1185">Reference proteome</keyword>
<dbReference type="InterPro" id="IPR001650">
    <property type="entry name" value="Helicase_C-like"/>
</dbReference>
<accession>A0AAN0K6E1</accession>
<keyword evidence="1" id="KW-0547">Nucleotide-binding</keyword>
<protein>
    <recommendedName>
        <fullName evidence="9">DEAD/DEAH box helicase</fullName>
    </recommendedName>
</protein>
<dbReference type="InterPro" id="IPR027417">
    <property type="entry name" value="P-loop_NTPase"/>
</dbReference>
<dbReference type="SMART" id="SM00487">
    <property type="entry name" value="DEXDc"/>
    <property type="match status" value="1"/>
</dbReference>
<sequence length="993" mass="108717">MSRWIADADTRQSVASFALSPLPDLQYQEGRLLDLYATLVSELFDLLRTSEVSDQRDWASVGNGLALVASQWRGRTQADAFFYSASAYYLGGMSASAYLTMNRAQPGLWDVDAFRACYDLLARRRPIQSPQVAALLDALADGNSDEISAVLATAKRTAELALQLGPDEWVSARLLAALLDRFHDSNIRAVLPDGDSERWTPLVKSLLERRPPVWDFFPSQIEAIEAGLLGTDRTYSMQMPTGAGKTALTETLIYDHLVGRPDDVAALLVPYRSLARELRTTMGRRLTQMGLGTRTVYGGTVPTPEETQDLDTIRAVIATPEAMAGLLGSAPEFAERISLLVCDEGHLLDAEGRGVGLELLLARFRARTPSAPRTVFVSAVVPNIEEINAWLGGSEETVVRSEFRPAGAEYSVLRRNKGTGRNMRLALEIRAPSGTNLPTRSIPDFISVSDFEYFNETTKRHRTYKFDSYKTHAIAAARKALPLGTVAVFTRTKRGTQGVISLAEELADQLAVPLSMPKPAEFVTGEDLLADIGTYLMVEYGNSWVGTTALAAGAVVHHGDIPQETRDVFEEIVAAGNVRMVLCTSTLAEGVNLPIRTLVVYTTQISTAEGTIVPMLAREIRNLVGRAGRPGSATKGLVICVNDNQWDIIDHVAEGAIGEPVEGALLKNIEHLVRVLASSNRNLDNLALEATSWLYPLVDGIDANLIELLREDMGDEEFRRVAASLASSTYGWQRSDEDGRSALETVFALRAERLSGLRTSGRASWAVGTGVKARVIDSIADSLAPAFDRWGTVEDPDDVELLSVLLAWAWRQPDFGDALRDAYPDKELIPTTQLPDPGDLLEQLRRWLAGQTFAQMSVEMKSDVDRLLRIHTGAVSYAFSTLVEQAVVVLGKLLADSDPGLAPAVAMLPDFIRYGVHSLPARNLMVDGLRHRRAANLLGDDPAMVDPRNGLLSERDVARALVQRDPGRWRDDLGQFVYQRTARDLGLSQSREA</sequence>
<dbReference type="KEGG" id="broo:brsh051_10310"/>
<keyword evidence="2" id="KW-0378">Hydrolase</keyword>
<evidence type="ECO:0000256" key="3">
    <source>
        <dbReference type="ARBA" id="ARBA00022806"/>
    </source>
</evidence>
<feature type="domain" description="Helicase ATP-binding" evidence="5">
    <location>
        <begin position="226"/>
        <end position="399"/>
    </location>
</feature>